<comment type="caution">
    <text evidence="2">The sequence shown here is derived from an EMBL/GenBank/DDBJ whole genome shotgun (WGS) entry which is preliminary data.</text>
</comment>
<sequence>MATYVDQAYYEWPNKGVTHLDEPEEVSASQILDHGSISFGRFACESLSWERRSVFTHNKCQEELDKFKCPGLVAKKKAYFEEYYKRIRAMKDSQENQQTELTLDYGGDESISSQNGEEDEIAARLGNFGEEAANIVGGHPEEASVEISTGNEKEKGILEVQNKHYDPVTATIDHGSLRSDYEDLEQEDYNKYPLELEEASLEISMVKEILEVQSRHSDVKTTAINLDSLRRSSEVLEQEDNTMYPLQMQQSDTENQDYKSLTRITEVTEQHDLGNLGSEDFSRDNSITHIEPDRTFKEKKLHPSSSKLRDLELKSAKKMVSEKVMPRVRNHKDHVSIVRVKEPSAAGRHGSKLENKTKPDIVKPSQGPKYASERTPKKSGNFTASSKTSSDKLSRKASSDKLSRNCKSFSTPSHRPLNEVQSCVTFPRPLSSAADKRAAVLSGKREGPTKSDHKASHERIPLAVHKKDVNVQASSKRRIFTPGAQSRGLENKRGHAERNKPLPLDRQRISLKERAANVPELPKARSVNLPPRNNCNSSSGSDNRIKGDPRASRQKEERSEARLREICLTGRKVATPPARNLGCETKKVVSSLIAGKKLPFGDQSLDGKKPRQEKPRWR</sequence>
<feature type="compositionally biased region" description="Basic and acidic residues" evidence="1">
    <location>
        <begin position="351"/>
        <end position="361"/>
    </location>
</feature>
<proteinExistence type="predicted"/>
<keyword evidence="3" id="KW-1185">Reference proteome</keyword>
<dbReference type="EMBL" id="JANAVB010008599">
    <property type="protein sequence ID" value="KAJ6841416.1"/>
    <property type="molecule type" value="Genomic_DNA"/>
</dbReference>
<name>A0AAX6HK42_IRIPA</name>
<feature type="compositionally biased region" description="Polar residues" evidence="1">
    <location>
        <begin position="405"/>
        <end position="416"/>
    </location>
</feature>
<gene>
    <name evidence="2" type="ORF">M6B38_306015</name>
</gene>
<feature type="region of interest" description="Disordered" evidence="1">
    <location>
        <begin position="593"/>
        <end position="618"/>
    </location>
</feature>
<dbReference type="PANTHER" id="PTHR47286">
    <property type="entry name" value="F3I6.9 PROTEIN"/>
    <property type="match status" value="1"/>
</dbReference>
<evidence type="ECO:0000313" key="3">
    <source>
        <dbReference type="Proteomes" id="UP001140949"/>
    </source>
</evidence>
<dbReference type="PANTHER" id="PTHR47286:SF2">
    <property type="entry name" value="F3I6.9 PROTEIN"/>
    <property type="match status" value="1"/>
</dbReference>
<protein>
    <submittedName>
        <fullName evidence="2">Uncharacterized protein</fullName>
    </submittedName>
</protein>
<evidence type="ECO:0000313" key="2">
    <source>
        <dbReference type="EMBL" id="KAJ6841416.1"/>
    </source>
</evidence>
<feature type="compositionally biased region" description="Basic and acidic residues" evidence="1">
    <location>
        <begin position="543"/>
        <end position="560"/>
    </location>
</feature>
<feature type="compositionally biased region" description="Basic and acidic residues" evidence="1">
    <location>
        <begin position="489"/>
        <end position="515"/>
    </location>
</feature>
<feature type="compositionally biased region" description="Basic and acidic residues" evidence="1">
    <location>
        <begin position="605"/>
        <end position="618"/>
    </location>
</feature>
<feature type="compositionally biased region" description="Basic and acidic residues" evidence="1">
    <location>
        <begin position="333"/>
        <end position="342"/>
    </location>
</feature>
<feature type="region of interest" description="Disordered" evidence="1">
    <location>
        <begin position="432"/>
        <end position="560"/>
    </location>
</feature>
<dbReference type="AlphaFoldDB" id="A0AAX6HK42"/>
<feature type="compositionally biased region" description="Basic and acidic residues" evidence="1">
    <location>
        <begin position="434"/>
        <end position="469"/>
    </location>
</feature>
<feature type="region of interest" description="Disordered" evidence="1">
    <location>
        <begin position="322"/>
        <end position="416"/>
    </location>
</feature>
<evidence type="ECO:0000256" key="1">
    <source>
        <dbReference type="SAM" id="MobiDB-lite"/>
    </source>
</evidence>
<feature type="compositionally biased region" description="Polar residues" evidence="1">
    <location>
        <begin position="531"/>
        <end position="542"/>
    </location>
</feature>
<reference evidence="2" key="1">
    <citation type="journal article" date="2023" name="GigaByte">
        <title>Genome assembly of the bearded iris, Iris pallida Lam.</title>
        <authorList>
            <person name="Bruccoleri R.E."/>
            <person name="Oakeley E.J."/>
            <person name="Faust A.M.E."/>
            <person name="Altorfer M."/>
            <person name="Dessus-Babus S."/>
            <person name="Burckhardt D."/>
            <person name="Oertli M."/>
            <person name="Naumann U."/>
            <person name="Petersen F."/>
            <person name="Wong J."/>
        </authorList>
    </citation>
    <scope>NUCLEOTIDE SEQUENCE</scope>
    <source>
        <strain evidence="2">GSM-AAB239-AS_SAM_17_03QT</strain>
    </source>
</reference>
<feature type="compositionally biased region" description="Polar residues" evidence="1">
    <location>
        <begin position="378"/>
        <end position="388"/>
    </location>
</feature>
<accession>A0AAX6HK42</accession>
<dbReference type="Proteomes" id="UP001140949">
    <property type="component" value="Unassembled WGS sequence"/>
</dbReference>
<feature type="compositionally biased region" description="Basic and acidic residues" evidence="1">
    <location>
        <begin position="389"/>
        <end position="403"/>
    </location>
</feature>
<reference evidence="2" key="2">
    <citation type="submission" date="2023-04" db="EMBL/GenBank/DDBJ databases">
        <authorList>
            <person name="Bruccoleri R.E."/>
            <person name="Oakeley E.J."/>
            <person name="Faust A.-M."/>
            <person name="Dessus-Babus S."/>
            <person name="Altorfer M."/>
            <person name="Burckhardt D."/>
            <person name="Oertli M."/>
            <person name="Naumann U."/>
            <person name="Petersen F."/>
            <person name="Wong J."/>
        </authorList>
    </citation>
    <scope>NUCLEOTIDE SEQUENCE</scope>
    <source>
        <strain evidence="2">GSM-AAB239-AS_SAM_17_03QT</strain>
        <tissue evidence="2">Leaf</tissue>
    </source>
</reference>
<organism evidence="2 3">
    <name type="scientific">Iris pallida</name>
    <name type="common">Sweet iris</name>
    <dbReference type="NCBI Taxonomy" id="29817"/>
    <lineage>
        <taxon>Eukaryota</taxon>
        <taxon>Viridiplantae</taxon>
        <taxon>Streptophyta</taxon>
        <taxon>Embryophyta</taxon>
        <taxon>Tracheophyta</taxon>
        <taxon>Spermatophyta</taxon>
        <taxon>Magnoliopsida</taxon>
        <taxon>Liliopsida</taxon>
        <taxon>Asparagales</taxon>
        <taxon>Iridaceae</taxon>
        <taxon>Iridoideae</taxon>
        <taxon>Irideae</taxon>
        <taxon>Iris</taxon>
    </lineage>
</organism>